<dbReference type="SUPFAM" id="SSF55120">
    <property type="entry name" value="Pseudouridine synthase"/>
    <property type="match status" value="1"/>
</dbReference>
<dbReference type="PANTHER" id="PTHR21600">
    <property type="entry name" value="MITOCHONDRIAL RNA PSEUDOURIDINE SYNTHASE"/>
    <property type="match status" value="1"/>
</dbReference>
<dbReference type="InterPro" id="IPR006224">
    <property type="entry name" value="PsdUridine_synth_RluA-like_CS"/>
</dbReference>
<evidence type="ECO:0000313" key="4">
    <source>
        <dbReference type="EMBL" id="SMO71621.1"/>
    </source>
</evidence>
<organism evidence="4 5">
    <name type="scientific">Solitalea koreensis</name>
    <dbReference type="NCBI Taxonomy" id="543615"/>
    <lineage>
        <taxon>Bacteria</taxon>
        <taxon>Pseudomonadati</taxon>
        <taxon>Bacteroidota</taxon>
        <taxon>Sphingobacteriia</taxon>
        <taxon>Sphingobacteriales</taxon>
        <taxon>Sphingobacteriaceae</taxon>
        <taxon>Solitalea</taxon>
    </lineage>
</organism>
<dbReference type="PROSITE" id="PS01129">
    <property type="entry name" value="PSI_RLU"/>
    <property type="match status" value="1"/>
</dbReference>
<dbReference type="Proteomes" id="UP000315971">
    <property type="component" value="Unassembled WGS sequence"/>
</dbReference>
<proteinExistence type="inferred from homology"/>
<dbReference type="InterPro" id="IPR006145">
    <property type="entry name" value="PsdUridine_synth_RsuA/RluA"/>
</dbReference>
<dbReference type="CDD" id="cd02869">
    <property type="entry name" value="PseudoU_synth_RluA_like"/>
    <property type="match status" value="1"/>
</dbReference>
<reference evidence="4 5" key="1">
    <citation type="submission" date="2017-05" db="EMBL/GenBank/DDBJ databases">
        <authorList>
            <person name="Varghese N."/>
            <person name="Submissions S."/>
        </authorList>
    </citation>
    <scope>NUCLEOTIDE SEQUENCE [LARGE SCALE GENOMIC DNA]</scope>
    <source>
        <strain evidence="4 5">DSM 21342</strain>
    </source>
</reference>
<dbReference type="Gene3D" id="3.30.2350.10">
    <property type="entry name" value="Pseudouridine synthase"/>
    <property type="match status" value="1"/>
</dbReference>
<sequence>MSFASDFNYKDLEILYEDNHIIAVNKPSGIPVQGDISGDKPLIDHVKDYIKYTFNKPGEAFAGLIHRIDRPVSGVILFARTSKALERFNALFKSRDIHKTYWALVKNQPPKPEGNLINYLKKNQEKNTSKAYDTEVPGSSRSELNYKVIGKSDSYYLIEVDPITGRHHQIRVQLSNIGCPIRGDKKYGYQRSNPDLSINLHARKINFIHPVKKEEMTITAPLPKDPIWQLFGDVVS</sequence>
<dbReference type="GO" id="GO:0003723">
    <property type="term" value="F:RNA binding"/>
    <property type="evidence" value="ECO:0007669"/>
    <property type="project" value="InterPro"/>
</dbReference>
<dbReference type="InterPro" id="IPR050188">
    <property type="entry name" value="RluA_PseudoU_synthase"/>
</dbReference>
<dbReference type="InterPro" id="IPR020103">
    <property type="entry name" value="PsdUridine_synth_cat_dom_sf"/>
</dbReference>
<gene>
    <name evidence="4" type="ORF">SAMN06265350_10735</name>
</gene>
<keyword evidence="2" id="KW-0413">Isomerase</keyword>
<dbReference type="PANTHER" id="PTHR21600:SF83">
    <property type="entry name" value="PSEUDOURIDYLATE SYNTHASE RPUSD4, MITOCHONDRIAL"/>
    <property type="match status" value="1"/>
</dbReference>
<evidence type="ECO:0000313" key="5">
    <source>
        <dbReference type="Proteomes" id="UP000315971"/>
    </source>
</evidence>
<dbReference type="GO" id="GO:0001522">
    <property type="term" value="P:pseudouridine synthesis"/>
    <property type="evidence" value="ECO:0007669"/>
    <property type="project" value="InterPro"/>
</dbReference>
<evidence type="ECO:0000256" key="2">
    <source>
        <dbReference type="ARBA" id="ARBA00023235"/>
    </source>
</evidence>
<dbReference type="Pfam" id="PF00849">
    <property type="entry name" value="PseudoU_synth_2"/>
    <property type="match status" value="1"/>
</dbReference>
<evidence type="ECO:0000259" key="3">
    <source>
        <dbReference type="Pfam" id="PF00849"/>
    </source>
</evidence>
<keyword evidence="5" id="KW-1185">Reference proteome</keyword>
<accession>A0A521DKK1</accession>
<dbReference type="RefSeq" id="WP_142604227.1">
    <property type="nucleotide sequence ID" value="NZ_FXSZ01000007.1"/>
</dbReference>
<dbReference type="OrthoDB" id="9796412at2"/>
<comment type="similarity">
    <text evidence="1">Belongs to the pseudouridine synthase RluA family.</text>
</comment>
<name>A0A521DKK1_9SPHI</name>
<dbReference type="GO" id="GO:0009982">
    <property type="term" value="F:pseudouridine synthase activity"/>
    <property type="evidence" value="ECO:0007669"/>
    <property type="project" value="InterPro"/>
</dbReference>
<dbReference type="GO" id="GO:0140098">
    <property type="term" value="F:catalytic activity, acting on RNA"/>
    <property type="evidence" value="ECO:0007669"/>
    <property type="project" value="UniProtKB-ARBA"/>
</dbReference>
<protein>
    <submittedName>
        <fullName evidence="4">23S rRNA pseudouridine1911/1915/1917 synthase</fullName>
    </submittedName>
</protein>
<dbReference type="AlphaFoldDB" id="A0A521DKK1"/>
<evidence type="ECO:0000256" key="1">
    <source>
        <dbReference type="ARBA" id="ARBA00010876"/>
    </source>
</evidence>
<dbReference type="GO" id="GO:0006396">
    <property type="term" value="P:RNA processing"/>
    <property type="evidence" value="ECO:0007669"/>
    <property type="project" value="UniProtKB-ARBA"/>
</dbReference>
<feature type="domain" description="Pseudouridine synthase RsuA/RluA-like" evidence="3">
    <location>
        <begin position="20"/>
        <end position="175"/>
    </location>
</feature>
<dbReference type="EMBL" id="FXSZ01000007">
    <property type="protein sequence ID" value="SMO71621.1"/>
    <property type="molecule type" value="Genomic_DNA"/>
</dbReference>